<gene>
    <name evidence="2" type="ORF">VITISV_016094</name>
</gene>
<sequence length="144" mass="16685">MPESHRMTRGFEHDAGEDKRRPDHDVGKDKGSNPGKYRRIQEIRDPIRASVGEGWNPGEYPRRVRAREYRDRVESGGVLEKGPGEYRKRVESGQVPEKGMGEYRERVEFGRVPEKCPGEYREMVESKRVPEKGGIRASTREWSN</sequence>
<evidence type="ECO:0000313" key="2">
    <source>
        <dbReference type="EMBL" id="CAN75580.1"/>
    </source>
</evidence>
<feature type="region of interest" description="Disordered" evidence="1">
    <location>
        <begin position="1"/>
        <end position="45"/>
    </location>
</feature>
<feature type="region of interest" description="Disordered" evidence="1">
    <location>
        <begin position="70"/>
        <end position="102"/>
    </location>
</feature>
<feature type="compositionally biased region" description="Basic and acidic residues" evidence="1">
    <location>
        <begin position="82"/>
        <end position="91"/>
    </location>
</feature>
<protein>
    <submittedName>
        <fullName evidence="2">Uncharacterized protein</fullName>
    </submittedName>
</protein>
<dbReference type="EMBL" id="AM424917">
    <property type="protein sequence ID" value="CAN75580.1"/>
    <property type="molecule type" value="Genomic_DNA"/>
</dbReference>
<dbReference type="AlphaFoldDB" id="A5AEW8"/>
<name>A5AEW8_VITVI</name>
<proteinExistence type="predicted"/>
<reference evidence="2" key="1">
    <citation type="journal article" date="2007" name="PLoS ONE">
        <title>The first genome sequence of an elite grapevine cultivar (Pinot noir Vitis vinifera L.): coping with a highly heterozygous genome.</title>
        <authorList>
            <person name="Velasco R."/>
            <person name="Zharkikh A."/>
            <person name="Troggio M."/>
            <person name="Cartwright D.A."/>
            <person name="Cestaro A."/>
            <person name="Pruss D."/>
            <person name="Pindo M."/>
            <person name="FitzGerald L.M."/>
            <person name="Vezzulli S."/>
            <person name="Reid J."/>
            <person name="Malacarne G."/>
            <person name="Iliev D."/>
            <person name="Coppola G."/>
            <person name="Wardell B."/>
            <person name="Micheletti D."/>
            <person name="Macalma T."/>
            <person name="Facci M."/>
            <person name="Mitchell J.T."/>
            <person name="Perazzolli M."/>
            <person name="Eldredge G."/>
            <person name="Gatto P."/>
            <person name="Oyzerski R."/>
            <person name="Moretto M."/>
            <person name="Gutin N."/>
            <person name="Stefanini M."/>
            <person name="Chen Y."/>
            <person name="Segala C."/>
            <person name="Davenport C."/>
            <person name="Dematte L."/>
            <person name="Mraz A."/>
            <person name="Battilana J."/>
            <person name="Stormo K."/>
            <person name="Costa F."/>
            <person name="Tao Q."/>
            <person name="Si-Ammour A."/>
            <person name="Harkins T."/>
            <person name="Lackey A."/>
            <person name="Perbost C."/>
            <person name="Taillon B."/>
            <person name="Stella A."/>
            <person name="Solovyev V."/>
            <person name="Fawcett J.A."/>
            <person name="Sterck L."/>
            <person name="Vandepoele K."/>
            <person name="Grando S.M."/>
            <person name="Toppo S."/>
            <person name="Moser C."/>
            <person name="Lanchbury J."/>
            <person name="Bogden R."/>
            <person name="Skolnick M."/>
            <person name="Sgaramella V."/>
            <person name="Bhatnagar S.K."/>
            <person name="Fontana P."/>
            <person name="Gutin A."/>
            <person name="Van de Peer Y."/>
            <person name="Salamini F."/>
            <person name="Viola R."/>
        </authorList>
    </citation>
    <scope>NUCLEOTIDE SEQUENCE</scope>
</reference>
<feature type="compositionally biased region" description="Basic and acidic residues" evidence="1">
    <location>
        <begin position="1"/>
        <end position="31"/>
    </location>
</feature>
<accession>A5AEW8</accession>
<evidence type="ECO:0000256" key="1">
    <source>
        <dbReference type="SAM" id="MobiDB-lite"/>
    </source>
</evidence>
<organism evidence="2">
    <name type="scientific">Vitis vinifera</name>
    <name type="common">Grape</name>
    <dbReference type="NCBI Taxonomy" id="29760"/>
    <lineage>
        <taxon>Eukaryota</taxon>
        <taxon>Viridiplantae</taxon>
        <taxon>Streptophyta</taxon>
        <taxon>Embryophyta</taxon>
        <taxon>Tracheophyta</taxon>
        <taxon>Spermatophyta</taxon>
        <taxon>Magnoliopsida</taxon>
        <taxon>eudicotyledons</taxon>
        <taxon>Gunneridae</taxon>
        <taxon>Pentapetalae</taxon>
        <taxon>rosids</taxon>
        <taxon>Vitales</taxon>
        <taxon>Vitaceae</taxon>
        <taxon>Viteae</taxon>
        <taxon>Vitis</taxon>
    </lineage>
</organism>